<dbReference type="EMBL" id="ABCK01000008">
    <property type="protein sequence ID" value="EDM27722.1"/>
    <property type="molecule type" value="Genomic_DNA"/>
</dbReference>
<keyword evidence="2" id="KW-1185">Reference proteome</keyword>
<dbReference type="PANTHER" id="PTHR30189:SF1">
    <property type="entry name" value="LPS-ASSEMBLY PROTEIN LPTD"/>
    <property type="match status" value="1"/>
</dbReference>
<name>A6DLC0_9BACT</name>
<organism evidence="1 2">
    <name type="scientific">Lentisphaera araneosa HTCC2155</name>
    <dbReference type="NCBI Taxonomy" id="313628"/>
    <lineage>
        <taxon>Bacteria</taxon>
        <taxon>Pseudomonadati</taxon>
        <taxon>Lentisphaerota</taxon>
        <taxon>Lentisphaeria</taxon>
        <taxon>Lentisphaerales</taxon>
        <taxon>Lentisphaeraceae</taxon>
        <taxon>Lentisphaera</taxon>
    </lineage>
</organism>
<evidence type="ECO:0000313" key="1">
    <source>
        <dbReference type="EMBL" id="EDM27722.1"/>
    </source>
</evidence>
<sequence length="756" mass="87779">MKRFYSWLTVCISIIFFTPSELVAQGLFNFKGSQVNADSSEFQQNTKLFILKNNVRLSTGKGLITCNYAQINTETFDFEAKGNVVITGLEAGDEIKAELVTGNIKTRVINLGEYDGRTGPWYLLGDKVESKEDKTITGYNVKFTTCDLGHLGHEEHYYWKAGKVVYNEDGSYDAEDITTYVADVPIFYLPYFTSHLEGNDGQFKIVPGYSSDWGAFLLVSRKIKVAPNTTVTPMIDYRKEDGFAFGVGSESKGPNHEFKSLFYYIPEGDVDKDDLGRFDEPSDRYNVDIFHRWDVMDKLTLRMKLDLVSDIEYKEDYVEGGSSFDKQFDSSINYFDLEYLSDNYSLSLGANARLNDFDSTIERLPEVRYDLPSYRIGNSDFYYTNENKFGSYKAKWRDFDDDLSDLEDYESARFDSLHALHYNTKINNWLNFTPRAAIRLTYYSDTSDGEVSDEDLSRLIGANDPYNPPGYAANNYDDEGDDALRLVAEIGYELSFKAYKTNLDVQNEWMNVNGLRHVIEPYMNHNYIPYVSEDREHLYYFDETDRIAEQHWVRTGVKNRFQTRRNGQIHNLVTLNTWVDFHLPSDEDNAREGVGDFGTNVTFDPRDNLSFESDIIVDLEENDVNIFSLTAMVGDPDKLQYTLNYLYRNEFESDSLYSNASTMYSSVFSSSFSRYYEEKQTLTAGVRYRLWFNNFLSFRASYDPKENEFIRYMVEWQRRLHAWTGAVRFEESRDEYRIMVYLYLNAYPGSKIGLKQ</sequence>
<gene>
    <name evidence="1" type="ORF">LNTAR_20988</name>
</gene>
<protein>
    <submittedName>
        <fullName evidence="1">Organic solvent tolerance protein, putative</fullName>
    </submittedName>
</protein>
<dbReference type="Gene3D" id="2.60.450.10">
    <property type="entry name" value="Lipopolysaccharide (LPS) transport protein A like domain"/>
    <property type="match status" value="1"/>
</dbReference>
<dbReference type="RefSeq" id="WP_007278680.1">
    <property type="nucleotide sequence ID" value="NZ_ABCK01000008.1"/>
</dbReference>
<dbReference type="OrthoDB" id="9816218at2"/>
<dbReference type="GO" id="GO:1990351">
    <property type="term" value="C:transporter complex"/>
    <property type="evidence" value="ECO:0007669"/>
    <property type="project" value="TreeGrafter"/>
</dbReference>
<evidence type="ECO:0000313" key="2">
    <source>
        <dbReference type="Proteomes" id="UP000004947"/>
    </source>
</evidence>
<dbReference type="InterPro" id="IPR050218">
    <property type="entry name" value="LptD"/>
</dbReference>
<dbReference type="Proteomes" id="UP000004947">
    <property type="component" value="Unassembled WGS sequence"/>
</dbReference>
<dbReference type="GO" id="GO:0009279">
    <property type="term" value="C:cell outer membrane"/>
    <property type="evidence" value="ECO:0007669"/>
    <property type="project" value="TreeGrafter"/>
</dbReference>
<proteinExistence type="predicted"/>
<reference evidence="1 2" key="1">
    <citation type="journal article" date="2010" name="J. Bacteriol.">
        <title>Genome sequence of Lentisphaera araneosa HTCC2155T, the type species of the order Lentisphaerales in the phylum Lentisphaerae.</title>
        <authorList>
            <person name="Thrash J.C."/>
            <person name="Cho J.C."/>
            <person name="Vergin K.L."/>
            <person name="Morris R.M."/>
            <person name="Giovannoni S.J."/>
        </authorList>
    </citation>
    <scope>NUCLEOTIDE SEQUENCE [LARGE SCALE GENOMIC DNA]</scope>
    <source>
        <strain evidence="1 2">HTCC2155</strain>
    </source>
</reference>
<dbReference type="PANTHER" id="PTHR30189">
    <property type="entry name" value="LPS-ASSEMBLY PROTEIN"/>
    <property type="match status" value="1"/>
</dbReference>
<dbReference type="STRING" id="313628.LNTAR_20988"/>
<dbReference type="eggNOG" id="COG1452">
    <property type="taxonomic scope" value="Bacteria"/>
</dbReference>
<comment type="caution">
    <text evidence="1">The sequence shown here is derived from an EMBL/GenBank/DDBJ whole genome shotgun (WGS) entry which is preliminary data.</text>
</comment>
<dbReference type="AlphaFoldDB" id="A6DLC0"/>
<accession>A6DLC0</accession>